<dbReference type="Pfam" id="PF11654">
    <property type="entry name" value="NCE101"/>
    <property type="match status" value="1"/>
</dbReference>
<protein>
    <submittedName>
        <fullName evidence="1">Uncharacterized protein</fullName>
    </submittedName>
</protein>
<dbReference type="PANTHER" id="PTHR28011">
    <property type="entry name" value="NON-CLASSICAL EXPORT PROTEIN 1"/>
    <property type="match status" value="1"/>
</dbReference>
<dbReference type="InParanoid" id="A0A1Y2G4D8"/>
<proteinExistence type="predicted"/>
<reference evidence="1 2" key="1">
    <citation type="submission" date="2016-07" db="EMBL/GenBank/DDBJ databases">
        <title>Pervasive Adenine N6-methylation of Active Genes in Fungi.</title>
        <authorList>
            <consortium name="DOE Joint Genome Institute"/>
            <person name="Mondo S.J."/>
            <person name="Dannebaum R.O."/>
            <person name="Kuo R.C."/>
            <person name="Labutti K."/>
            <person name="Haridas S."/>
            <person name="Kuo A."/>
            <person name="Salamov A."/>
            <person name="Ahrendt S.R."/>
            <person name="Lipzen A."/>
            <person name="Sullivan W."/>
            <person name="Andreopoulos W.B."/>
            <person name="Clum A."/>
            <person name="Lindquist E."/>
            <person name="Daum C."/>
            <person name="Ramamoorthy G.K."/>
            <person name="Gryganskyi A."/>
            <person name="Culley D."/>
            <person name="Magnuson J.K."/>
            <person name="James T.Y."/>
            <person name="O'Malley M.A."/>
            <person name="Stajich J.E."/>
            <person name="Spatafora J.W."/>
            <person name="Visel A."/>
            <person name="Grigoriev I.V."/>
        </authorList>
    </citation>
    <scope>NUCLEOTIDE SEQUENCE [LARGE SCALE GENOMIC DNA]</scope>
    <source>
        <strain evidence="1 2">62-1032</strain>
    </source>
</reference>
<dbReference type="EMBL" id="MCGR01000001">
    <property type="protein sequence ID" value="ORY92801.1"/>
    <property type="molecule type" value="Genomic_DNA"/>
</dbReference>
<gene>
    <name evidence="1" type="ORF">BCR35DRAFT_298346</name>
</gene>
<comment type="caution">
    <text evidence="1">The sequence shown here is derived from an EMBL/GenBank/DDBJ whole genome shotgun (WGS) entry which is preliminary data.</text>
</comment>
<dbReference type="InterPro" id="IPR024242">
    <property type="entry name" value="NCE101"/>
</dbReference>
<sequence length="89" mass="10135">MSGRVYLVSKRLDPFLGVFTGIWAYALYERRLQRPEGHTLLELIRGKWNQHQQARQAINSAKAGEHEEGWEELTKELESAGAGAAAERR</sequence>
<accession>A0A1Y2G4D8</accession>
<dbReference type="AlphaFoldDB" id="A0A1Y2G4D8"/>
<dbReference type="FunCoup" id="A0A1Y2G4D8">
    <property type="interactions" value="19"/>
</dbReference>
<name>A0A1Y2G4D8_9BASI</name>
<dbReference type="GO" id="GO:0009306">
    <property type="term" value="P:protein secretion"/>
    <property type="evidence" value="ECO:0007669"/>
    <property type="project" value="InterPro"/>
</dbReference>
<evidence type="ECO:0000313" key="2">
    <source>
        <dbReference type="Proteomes" id="UP000193467"/>
    </source>
</evidence>
<organism evidence="1 2">
    <name type="scientific">Leucosporidium creatinivorum</name>
    <dbReference type="NCBI Taxonomy" id="106004"/>
    <lineage>
        <taxon>Eukaryota</taxon>
        <taxon>Fungi</taxon>
        <taxon>Dikarya</taxon>
        <taxon>Basidiomycota</taxon>
        <taxon>Pucciniomycotina</taxon>
        <taxon>Microbotryomycetes</taxon>
        <taxon>Leucosporidiales</taxon>
        <taxon>Leucosporidium</taxon>
    </lineage>
</organism>
<dbReference type="STRING" id="106004.A0A1Y2G4D8"/>
<keyword evidence="2" id="KW-1185">Reference proteome</keyword>
<dbReference type="Proteomes" id="UP000193467">
    <property type="component" value="Unassembled WGS sequence"/>
</dbReference>
<dbReference type="PANTHER" id="PTHR28011:SF1">
    <property type="entry name" value="NON-CLASSICAL EXPORT PROTEIN 1"/>
    <property type="match status" value="1"/>
</dbReference>
<dbReference type="OrthoDB" id="2533088at2759"/>
<evidence type="ECO:0000313" key="1">
    <source>
        <dbReference type="EMBL" id="ORY92801.1"/>
    </source>
</evidence>